<reference evidence="3 4" key="1">
    <citation type="submission" date="2020-08" db="EMBL/GenBank/DDBJ databases">
        <title>Genome public.</title>
        <authorList>
            <person name="Liu C."/>
            <person name="Sun Q."/>
        </authorList>
    </citation>
    <scope>NUCLEOTIDE SEQUENCE [LARGE SCALE GENOMIC DNA]</scope>
    <source>
        <strain evidence="3 4">New-7</strain>
    </source>
</reference>
<proteinExistence type="predicted"/>
<organism evidence="3 4">
    <name type="scientific">Alistipes hominis</name>
    <dbReference type="NCBI Taxonomy" id="2763015"/>
    <lineage>
        <taxon>Bacteria</taxon>
        <taxon>Pseudomonadati</taxon>
        <taxon>Bacteroidota</taxon>
        <taxon>Bacteroidia</taxon>
        <taxon>Bacteroidales</taxon>
        <taxon>Rikenellaceae</taxon>
        <taxon>Alistipes</taxon>
    </lineage>
</organism>
<evidence type="ECO:0000259" key="2">
    <source>
        <dbReference type="Pfam" id="PF11396"/>
    </source>
</evidence>
<keyword evidence="4" id="KW-1185">Reference proteome</keyword>
<gene>
    <name evidence="3" type="ORF">H8S08_02755</name>
</gene>
<evidence type="ECO:0000256" key="1">
    <source>
        <dbReference type="SAM" id="SignalP"/>
    </source>
</evidence>
<sequence>MKKAFVLLACLFAMQLTVSADDGTPIEVNNLPVKAQQFLKACFPDNTVSYAKVENEWTGKEYEVLFEDGTKVKFDKKGEWEEVDGGYAVIPANTVPVLIKKHVAEKHPKQKIVKIERDRRGYEIKLDNGFELKFDTKFKLTGYDD</sequence>
<dbReference type="RefSeq" id="WP_101571324.1">
    <property type="nucleotide sequence ID" value="NZ_JACOOK010000001.1"/>
</dbReference>
<name>A0ABR7CJW1_9BACT</name>
<dbReference type="Proteomes" id="UP000636891">
    <property type="component" value="Unassembled WGS sequence"/>
</dbReference>
<feature type="domain" description="Putative beta-lactamase-inhibitor-like PepSY-like" evidence="2">
    <location>
        <begin position="60"/>
        <end position="140"/>
    </location>
</feature>
<dbReference type="InterPro" id="IPR021533">
    <property type="entry name" value="PepSY-like"/>
</dbReference>
<protein>
    <submittedName>
        <fullName evidence="3">PepSY-like domain-containing protein</fullName>
    </submittedName>
</protein>
<accession>A0ABR7CJW1</accession>
<keyword evidence="1" id="KW-0732">Signal</keyword>
<dbReference type="Pfam" id="PF11396">
    <property type="entry name" value="PepSY_like"/>
    <property type="match status" value="1"/>
</dbReference>
<dbReference type="SUPFAM" id="SSF160574">
    <property type="entry name" value="BT0923-like"/>
    <property type="match status" value="1"/>
</dbReference>
<evidence type="ECO:0000313" key="3">
    <source>
        <dbReference type="EMBL" id="MBC5615939.1"/>
    </source>
</evidence>
<dbReference type="Gene3D" id="3.40.1420.30">
    <property type="match status" value="1"/>
</dbReference>
<dbReference type="EMBL" id="JACOOK010000001">
    <property type="protein sequence ID" value="MBC5615939.1"/>
    <property type="molecule type" value="Genomic_DNA"/>
</dbReference>
<comment type="caution">
    <text evidence="3">The sequence shown here is derived from an EMBL/GenBank/DDBJ whole genome shotgun (WGS) entry which is preliminary data.</text>
</comment>
<evidence type="ECO:0000313" key="4">
    <source>
        <dbReference type="Proteomes" id="UP000636891"/>
    </source>
</evidence>
<feature type="signal peptide" evidence="1">
    <location>
        <begin position="1"/>
        <end position="20"/>
    </location>
</feature>
<feature type="chain" id="PRO_5045714678" evidence="1">
    <location>
        <begin position="21"/>
        <end position="145"/>
    </location>
</feature>